<evidence type="ECO:0000256" key="5">
    <source>
        <dbReference type="ARBA" id="ARBA00022842"/>
    </source>
</evidence>
<accession>A0A2N7UAF8</accession>
<dbReference type="SMART" id="SM01230">
    <property type="entry name" value="Gln-synt_C"/>
    <property type="match status" value="1"/>
</dbReference>
<dbReference type="GO" id="GO:0006542">
    <property type="term" value="P:glutamine biosynthetic process"/>
    <property type="evidence" value="ECO:0007669"/>
    <property type="project" value="InterPro"/>
</dbReference>
<dbReference type="OrthoDB" id="9789509at2"/>
<protein>
    <submittedName>
        <fullName evidence="9">Glutamine synthetase</fullName>
    </submittedName>
</protein>
<dbReference type="SUPFAM" id="SSF54368">
    <property type="entry name" value="Glutamine synthetase, N-terminal domain"/>
    <property type="match status" value="1"/>
</dbReference>
<dbReference type="InterPro" id="IPR008146">
    <property type="entry name" value="Gln_synth_cat_dom"/>
</dbReference>
<dbReference type="InterPro" id="IPR008147">
    <property type="entry name" value="Gln_synt_N"/>
</dbReference>
<dbReference type="Pfam" id="PF00120">
    <property type="entry name" value="Gln-synt_C"/>
    <property type="match status" value="1"/>
</dbReference>
<keyword evidence="2" id="KW-0436">Ligase</keyword>
<evidence type="ECO:0000259" key="8">
    <source>
        <dbReference type="PROSITE" id="PS51987"/>
    </source>
</evidence>
<reference evidence="9 10" key="1">
    <citation type="submission" date="2018-01" db="EMBL/GenBank/DDBJ databases">
        <title>Halomonas endophytica sp. nov., isolated from storage liquid in the stems of Populus euphratica.</title>
        <authorList>
            <person name="Chen C."/>
        </authorList>
    </citation>
    <scope>NUCLEOTIDE SEQUENCE [LARGE SCALE GENOMIC DNA]</scope>
    <source>
        <strain evidence="9 10">MC28</strain>
    </source>
</reference>
<dbReference type="PANTHER" id="PTHR43785">
    <property type="entry name" value="GAMMA-GLUTAMYLPUTRESCINE SYNTHETASE"/>
    <property type="match status" value="1"/>
</dbReference>
<dbReference type="InterPro" id="IPR014746">
    <property type="entry name" value="Gln_synth/guanido_kin_cat_dom"/>
</dbReference>
<dbReference type="GO" id="GO:0004356">
    <property type="term" value="F:glutamine synthetase activity"/>
    <property type="evidence" value="ECO:0007669"/>
    <property type="project" value="InterPro"/>
</dbReference>
<evidence type="ECO:0000256" key="6">
    <source>
        <dbReference type="PROSITE-ProRule" id="PRU01331"/>
    </source>
</evidence>
<comment type="similarity">
    <text evidence="6 7">Belongs to the glutamine synthetase family.</text>
</comment>
<name>A0A2N7UAF8_9GAMM</name>
<dbReference type="RefSeq" id="WP_102651826.1">
    <property type="nucleotide sequence ID" value="NZ_PNRF01000007.1"/>
</dbReference>
<comment type="cofactor">
    <cofactor evidence="1">
        <name>Mg(2+)</name>
        <dbReference type="ChEBI" id="CHEBI:18420"/>
    </cofactor>
</comment>
<feature type="domain" description="GS catalytic" evidence="8">
    <location>
        <begin position="112"/>
        <end position="446"/>
    </location>
</feature>
<dbReference type="EMBL" id="PNRF01000007">
    <property type="protein sequence ID" value="PMR77412.1"/>
    <property type="molecule type" value="Genomic_DNA"/>
</dbReference>
<dbReference type="Gene3D" id="3.10.20.70">
    <property type="entry name" value="Glutamine synthetase, N-terminal domain"/>
    <property type="match status" value="1"/>
</dbReference>
<dbReference type="Pfam" id="PF16952">
    <property type="entry name" value="Gln-synt_N_2"/>
    <property type="match status" value="1"/>
</dbReference>
<keyword evidence="3" id="KW-0547">Nucleotide-binding</keyword>
<sequence length="446" mass="47968">MSEKEQVAAMLRAADVRWVRVLWCDNANIIRAKSFNVSQLDSRYIDGVGIAEAQMALPVMYDAVVPDSGLTPVGEVRLRPDWNTLNVLPYAPGQAQVMGDMVTAGATWPVCPREFLRRQIARAAEHGLEIVAAFENEFFLLEAGGDGITPVDETPFASTLAMGQSGAVINDMVDALEAQGVIVEQYHPEAGPGQHELATRYCDAMAAADRQIIFRETVRGVALGHGLRASFLPKPFEHAAGSGCHLHLSLWRDGKSFTTDPQQPYGLTAEAMAFMAGVLKHLPALMAITTPSINSYRRIQPHFWSGAFCVWGMDNREAALRVPKSPDGGAPSNMELKAVDASSNPYLALGAVIAAGLDGVVNQLVPGEPVDVDPGTLSDDVRNASGIAPLPGSLSEALVHLEKNAVLLEALGPALAHAFIAVRKAEWGALKNVSFEEETRLLLEKY</sequence>
<keyword evidence="4" id="KW-0067">ATP-binding</keyword>
<keyword evidence="5" id="KW-0460">Magnesium</keyword>
<evidence type="ECO:0000313" key="10">
    <source>
        <dbReference type="Proteomes" id="UP000235803"/>
    </source>
</evidence>
<gene>
    <name evidence="9" type="ORF">C1H69_02455</name>
</gene>
<dbReference type="Gene3D" id="3.30.590.10">
    <property type="entry name" value="Glutamine synthetase/guanido kinase, catalytic domain"/>
    <property type="match status" value="1"/>
</dbReference>
<dbReference type="InterPro" id="IPR036651">
    <property type="entry name" value="Gln_synt_N_sf"/>
</dbReference>
<dbReference type="AlphaFoldDB" id="A0A2N7UAF8"/>
<dbReference type="SUPFAM" id="SSF55931">
    <property type="entry name" value="Glutamine synthetase/guanido kinase"/>
    <property type="match status" value="1"/>
</dbReference>
<dbReference type="PROSITE" id="PS51987">
    <property type="entry name" value="GS_CATALYTIC"/>
    <property type="match status" value="1"/>
</dbReference>
<evidence type="ECO:0000256" key="2">
    <source>
        <dbReference type="ARBA" id="ARBA00022598"/>
    </source>
</evidence>
<dbReference type="Proteomes" id="UP000235803">
    <property type="component" value="Unassembled WGS sequence"/>
</dbReference>
<comment type="caution">
    <text evidence="9">The sequence shown here is derived from an EMBL/GenBank/DDBJ whole genome shotgun (WGS) entry which is preliminary data.</text>
</comment>
<evidence type="ECO:0000256" key="1">
    <source>
        <dbReference type="ARBA" id="ARBA00001946"/>
    </source>
</evidence>
<evidence type="ECO:0000256" key="4">
    <source>
        <dbReference type="ARBA" id="ARBA00022840"/>
    </source>
</evidence>
<organism evidence="9 10">
    <name type="scientific">Billgrantia endophytica</name>
    <dbReference type="NCBI Taxonomy" id="2033802"/>
    <lineage>
        <taxon>Bacteria</taxon>
        <taxon>Pseudomonadati</taxon>
        <taxon>Pseudomonadota</taxon>
        <taxon>Gammaproteobacteria</taxon>
        <taxon>Oceanospirillales</taxon>
        <taxon>Halomonadaceae</taxon>
        <taxon>Billgrantia</taxon>
    </lineage>
</organism>
<keyword evidence="10" id="KW-1185">Reference proteome</keyword>
<evidence type="ECO:0000256" key="7">
    <source>
        <dbReference type="RuleBase" id="RU000384"/>
    </source>
</evidence>
<evidence type="ECO:0000313" key="9">
    <source>
        <dbReference type="EMBL" id="PMR77412.1"/>
    </source>
</evidence>
<dbReference type="PROSITE" id="PS00181">
    <property type="entry name" value="GLNA_ATP"/>
    <property type="match status" value="1"/>
</dbReference>
<dbReference type="PANTHER" id="PTHR43785:SF2">
    <property type="entry name" value="TYPE-1 GLUTAMINE SYNTHETASE 1"/>
    <property type="match status" value="1"/>
</dbReference>
<proteinExistence type="inferred from homology"/>
<evidence type="ECO:0000256" key="3">
    <source>
        <dbReference type="ARBA" id="ARBA00022741"/>
    </source>
</evidence>
<dbReference type="GO" id="GO:0005524">
    <property type="term" value="F:ATP binding"/>
    <property type="evidence" value="ECO:0007669"/>
    <property type="project" value="UniProtKB-KW"/>
</dbReference>
<dbReference type="InterPro" id="IPR027303">
    <property type="entry name" value="Gln_synth_gly_rich_site"/>
</dbReference>